<dbReference type="Gene3D" id="3.40.30.10">
    <property type="entry name" value="Glutaredoxin"/>
    <property type="match status" value="1"/>
</dbReference>
<comment type="caution">
    <text evidence="2">The sequence shown here is derived from an EMBL/GenBank/DDBJ whole genome shotgun (WGS) entry which is preliminary data.</text>
</comment>
<keyword evidence="3" id="KW-1185">Reference proteome</keyword>
<dbReference type="OrthoDB" id="9799122at2"/>
<gene>
    <name evidence="2" type="ORF">A8950_0608</name>
</gene>
<dbReference type="EMBL" id="SNYW01000006">
    <property type="protein sequence ID" value="TDQ84062.1"/>
    <property type="molecule type" value="Genomic_DNA"/>
</dbReference>
<dbReference type="PANTHER" id="PTHR13887:SF41">
    <property type="entry name" value="THIOREDOXIN SUPERFAMILY PROTEIN"/>
    <property type="match status" value="1"/>
</dbReference>
<sequence>MPTELRIDFVSDVSCPWCIIGLRGLEMALANLQPEITAEIRFHPFELNPQMGPEGENIVEHIGHKYGASPQQSAETRQMIKLRAADLGFDMRMTENSRIYNTFDAHRLLHWAALEGRQHALKHALFSAYFTDNRNMSDHDVLLVAAAKSGLDAEMARKVLAEGRFAEEVRAAQRFYRDQGIHAVPAIIINGRYLISGGQPVELFEKALRQIAAAA</sequence>
<dbReference type="GO" id="GO:0016491">
    <property type="term" value="F:oxidoreductase activity"/>
    <property type="evidence" value="ECO:0007669"/>
    <property type="project" value="InterPro"/>
</dbReference>
<name>A0A4R6WR33_9PROT</name>
<feature type="domain" description="DSBA-like thioredoxin" evidence="1">
    <location>
        <begin position="7"/>
        <end position="208"/>
    </location>
</feature>
<evidence type="ECO:0000259" key="1">
    <source>
        <dbReference type="Pfam" id="PF01323"/>
    </source>
</evidence>
<dbReference type="CDD" id="cd03024">
    <property type="entry name" value="DsbA_FrnE"/>
    <property type="match status" value="1"/>
</dbReference>
<evidence type="ECO:0000313" key="2">
    <source>
        <dbReference type="EMBL" id="TDQ84062.1"/>
    </source>
</evidence>
<proteinExistence type="predicted"/>
<dbReference type="InterPro" id="IPR036249">
    <property type="entry name" value="Thioredoxin-like_sf"/>
</dbReference>
<dbReference type="SUPFAM" id="SSF52833">
    <property type="entry name" value="Thioredoxin-like"/>
    <property type="match status" value="1"/>
</dbReference>
<dbReference type="GO" id="GO:0016853">
    <property type="term" value="F:isomerase activity"/>
    <property type="evidence" value="ECO:0007669"/>
    <property type="project" value="UniProtKB-KW"/>
</dbReference>
<organism evidence="2 3">
    <name type="scientific">Dongia mobilis</name>
    <dbReference type="NCBI Taxonomy" id="578943"/>
    <lineage>
        <taxon>Bacteria</taxon>
        <taxon>Pseudomonadati</taxon>
        <taxon>Pseudomonadota</taxon>
        <taxon>Alphaproteobacteria</taxon>
        <taxon>Rhodospirillales</taxon>
        <taxon>Dongiaceae</taxon>
        <taxon>Dongia</taxon>
    </lineage>
</organism>
<dbReference type="RefSeq" id="WP_133612124.1">
    <property type="nucleotide sequence ID" value="NZ_SNYW01000006.1"/>
</dbReference>
<dbReference type="InterPro" id="IPR001853">
    <property type="entry name" value="DSBA-like_thioredoxin_dom"/>
</dbReference>
<accession>A0A4R6WR33</accession>
<protein>
    <submittedName>
        <fullName evidence="2">Putative DsbA family dithiol-disulfide isomerase</fullName>
    </submittedName>
</protein>
<dbReference type="AlphaFoldDB" id="A0A4R6WR33"/>
<dbReference type="Pfam" id="PF01323">
    <property type="entry name" value="DSBA"/>
    <property type="match status" value="1"/>
</dbReference>
<reference evidence="2 3" key="1">
    <citation type="submission" date="2019-03" db="EMBL/GenBank/DDBJ databases">
        <title>Genomic Encyclopedia of Type Strains, Phase III (KMG-III): the genomes of soil and plant-associated and newly described type strains.</title>
        <authorList>
            <person name="Whitman W."/>
        </authorList>
    </citation>
    <scope>NUCLEOTIDE SEQUENCE [LARGE SCALE GENOMIC DNA]</scope>
    <source>
        <strain evidence="2 3">CGMCC 1.7660</strain>
    </source>
</reference>
<dbReference type="PANTHER" id="PTHR13887">
    <property type="entry name" value="GLUTATHIONE S-TRANSFERASE KAPPA"/>
    <property type="match status" value="1"/>
</dbReference>
<dbReference type="Proteomes" id="UP000295783">
    <property type="component" value="Unassembled WGS sequence"/>
</dbReference>
<evidence type="ECO:0000313" key="3">
    <source>
        <dbReference type="Proteomes" id="UP000295783"/>
    </source>
</evidence>
<keyword evidence="2" id="KW-0413">Isomerase</keyword>